<accession>A0A8J7P8Y1</accession>
<dbReference type="InterPro" id="IPR019734">
    <property type="entry name" value="TPR_rpt"/>
</dbReference>
<dbReference type="Proteomes" id="UP000664277">
    <property type="component" value="Unassembled WGS sequence"/>
</dbReference>
<sequence length="473" mass="51883">MTLNTPFIADTALAQGKDDGCKECLNHATSLMAKGDNQAAVESLRAWQKKCPNNLKLHLLLSTLLMQIKDGQEESLQAAKRACQIDDASTAAHLQAAMLLTMMGRMPEAGQEYEKVTELDPANTDAWTALLQVYEATGDSRLAEARRKAASLDPKERANRLRLMQSMHRSGNTQGARQELKKLVNDPNLPDETFLSIGKEALCLGYLSEAAEALERYNKIKKVPDEAQTLRGFALYLLNDKNWLAQTNTDAGNGSLWKVLCDIDSGKFNEGRKSFETISRKKDKTSPALVSFVKGKLALAQGENQEAISCFEEVQKNEPSLTAVKLYQAQANLKEGDLVEAMSAARDLCGLADLAARARAIELRARLKDKDSSKKGLAEISFQVEKMSKEKPDDPALNAALGFLSLKEKDYARAREKFDKALALDPSNQDAILGLARLAKEEANPALAREMLARLSQLAPGDSEAKDLSDTLK</sequence>
<feature type="repeat" description="TPR" evidence="3">
    <location>
        <begin position="395"/>
        <end position="428"/>
    </location>
</feature>
<name>A0A8J7P8Y1_9BACT</name>
<dbReference type="PANTHER" id="PTHR44943:SF8">
    <property type="entry name" value="TPR REPEAT-CONTAINING PROTEIN MJ0263"/>
    <property type="match status" value="1"/>
</dbReference>
<dbReference type="EMBL" id="JAFLCK010000021">
    <property type="protein sequence ID" value="MBN8661519.1"/>
    <property type="molecule type" value="Genomic_DNA"/>
</dbReference>
<dbReference type="AlphaFoldDB" id="A0A8J7P8Y1"/>
<dbReference type="InterPro" id="IPR011990">
    <property type="entry name" value="TPR-like_helical_dom_sf"/>
</dbReference>
<dbReference type="SUPFAM" id="SSF48452">
    <property type="entry name" value="TPR-like"/>
    <property type="match status" value="1"/>
</dbReference>
<dbReference type="SUPFAM" id="SSF81901">
    <property type="entry name" value="HCP-like"/>
    <property type="match status" value="1"/>
</dbReference>
<gene>
    <name evidence="4" type="ORF">J0M35_14230</name>
</gene>
<protein>
    <submittedName>
        <fullName evidence="4">Tetratricopeptide repeat protein</fullName>
    </submittedName>
</protein>
<evidence type="ECO:0000313" key="5">
    <source>
        <dbReference type="Proteomes" id="UP000664277"/>
    </source>
</evidence>
<keyword evidence="1" id="KW-0677">Repeat</keyword>
<dbReference type="Gene3D" id="1.25.40.10">
    <property type="entry name" value="Tetratricopeptide repeat domain"/>
    <property type="match status" value="2"/>
</dbReference>
<evidence type="ECO:0000313" key="4">
    <source>
        <dbReference type="EMBL" id="MBN8661519.1"/>
    </source>
</evidence>
<evidence type="ECO:0000256" key="3">
    <source>
        <dbReference type="PROSITE-ProRule" id="PRU00339"/>
    </source>
</evidence>
<proteinExistence type="predicted"/>
<dbReference type="PROSITE" id="PS50005">
    <property type="entry name" value="TPR"/>
    <property type="match status" value="2"/>
</dbReference>
<dbReference type="Pfam" id="PF13432">
    <property type="entry name" value="TPR_16"/>
    <property type="match status" value="1"/>
</dbReference>
<reference evidence="4" key="1">
    <citation type="submission" date="2021-02" db="EMBL/GenBank/DDBJ databases">
        <title>Genome-Resolved Metagenomics of a Microbial Community Performing Photosynthetic Biological Nutrient Removal.</title>
        <authorList>
            <person name="Mcdaniel E.A."/>
        </authorList>
    </citation>
    <scope>NUCLEOTIDE SEQUENCE</scope>
    <source>
        <strain evidence="4">UWPOB_OBS1</strain>
    </source>
</reference>
<feature type="repeat" description="TPR" evidence="3">
    <location>
        <begin position="90"/>
        <end position="123"/>
    </location>
</feature>
<comment type="caution">
    <text evidence="4">The sequence shown here is derived from an EMBL/GenBank/DDBJ whole genome shotgun (WGS) entry which is preliminary data.</text>
</comment>
<evidence type="ECO:0000256" key="2">
    <source>
        <dbReference type="ARBA" id="ARBA00022803"/>
    </source>
</evidence>
<dbReference type="Pfam" id="PF14559">
    <property type="entry name" value="TPR_19"/>
    <property type="match status" value="1"/>
</dbReference>
<keyword evidence="2 3" id="KW-0802">TPR repeat</keyword>
<organism evidence="4 5">
    <name type="scientific">Candidatus Obscuribacter phosphatis</name>
    <dbReference type="NCBI Taxonomy" id="1906157"/>
    <lineage>
        <taxon>Bacteria</taxon>
        <taxon>Bacillati</taxon>
        <taxon>Candidatus Melainabacteria</taxon>
        <taxon>Candidatus Obscuribacterales</taxon>
        <taxon>Candidatus Obscuribacteraceae</taxon>
        <taxon>Candidatus Obscuribacter</taxon>
    </lineage>
</organism>
<evidence type="ECO:0000256" key="1">
    <source>
        <dbReference type="ARBA" id="ARBA00022737"/>
    </source>
</evidence>
<dbReference type="PANTHER" id="PTHR44943">
    <property type="entry name" value="CELLULOSE SYNTHASE OPERON PROTEIN C"/>
    <property type="match status" value="1"/>
</dbReference>
<dbReference type="SMART" id="SM00028">
    <property type="entry name" value="TPR"/>
    <property type="match status" value="4"/>
</dbReference>
<dbReference type="InterPro" id="IPR051685">
    <property type="entry name" value="Ycf3/AcsC/BcsC/TPR_MFPF"/>
</dbReference>